<evidence type="ECO:0008006" key="3">
    <source>
        <dbReference type="Google" id="ProtNLM"/>
    </source>
</evidence>
<accession>A0ABX1D950</accession>
<sequence>NITIYPLLDLPITGGTICRNPRTGEVESEALLDSKLDPSEFEVNWFFDGELIHTGPKYSASVAGKYTVRTNKLQPEAGAACNYKDTEVTVEHSAVPLIKAT</sequence>
<evidence type="ECO:0000313" key="2">
    <source>
        <dbReference type="Proteomes" id="UP000703674"/>
    </source>
</evidence>
<name>A0ABX1D950_9FLAO</name>
<protein>
    <recommendedName>
        <fullName evidence="3">Ig-like domain-containing protein</fullName>
    </recommendedName>
</protein>
<dbReference type="EMBL" id="JAAVJR010001475">
    <property type="protein sequence ID" value="NJW55726.1"/>
    <property type="molecule type" value="Genomic_DNA"/>
</dbReference>
<comment type="caution">
    <text evidence="1">The sequence shown here is derived from an EMBL/GenBank/DDBJ whole genome shotgun (WGS) entry which is preliminary data.</text>
</comment>
<proteinExistence type="predicted"/>
<feature type="non-terminal residue" evidence="1">
    <location>
        <position position="101"/>
    </location>
</feature>
<gene>
    <name evidence="1" type="ORF">HC175_22690</name>
</gene>
<organism evidence="1 2">
    <name type="scientific">Salinimicrobium oceani</name>
    <dbReference type="NCBI Taxonomy" id="2722702"/>
    <lineage>
        <taxon>Bacteria</taxon>
        <taxon>Pseudomonadati</taxon>
        <taxon>Bacteroidota</taxon>
        <taxon>Flavobacteriia</taxon>
        <taxon>Flavobacteriales</taxon>
        <taxon>Flavobacteriaceae</taxon>
        <taxon>Salinimicrobium</taxon>
    </lineage>
</organism>
<keyword evidence="2" id="KW-1185">Reference proteome</keyword>
<reference evidence="1 2" key="1">
    <citation type="submission" date="2020-03" db="EMBL/GenBank/DDBJ databases">
        <title>Salinimicrobium sp. nov, isolated from SCS.</title>
        <authorList>
            <person name="Cao W.R."/>
        </authorList>
    </citation>
    <scope>NUCLEOTIDE SEQUENCE [LARGE SCALE GENOMIC DNA]</scope>
    <source>
        <strain evidence="2">J15B91</strain>
    </source>
</reference>
<evidence type="ECO:0000313" key="1">
    <source>
        <dbReference type="EMBL" id="NJW55726.1"/>
    </source>
</evidence>
<feature type="non-terminal residue" evidence="1">
    <location>
        <position position="1"/>
    </location>
</feature>
<dbReference type="RefSeq" id="WP_168140050.1">
    <property type="nucleotide sequence ID" value="NZ_JAAVJR010001475.1"/>
</dbReference>
<dbReference type="Proteomes" id="UP000703674">
    <property type="component" value="Unassembled WGS sequence"/>
</dbReference>